<accession>Q2LWJ9</accession>
<dbReference type="InParanoid" id="Q2LWJ9"/>
<dbReference type="EMBL" id="CP000252">
    <property type="protein sequence ID" value="ABC78462.1"/>
    <property type="molecule type" value="Genomic_DNA"/>
</dbReference>
<dbReference type="KEGG" id="sat:SYN_02697"/>
<keyword evidence="2" id="KW-1185">Reference proteome</keyword>
<dbReference type="OrthoDB" id="5523589at2"/>
<gene>
    <name evidence="1" type="ORF">SYN_02697</name>
</gene>
<name>Q2LWJ9_SYNAS</name>
<dbReference type="AlphaFoldDB" id="Q2LWJ9"/>
<dbReference type="eggNOG" id="ENOG5034AIH">
    <property type="taxonomic scope" value="Bacteria"/>
</dbReference>
<evidence type="ECO:0000313" key="2">
    <source>
        <dbReference type="Proteomes" id="UP000001933"/>
    </source>
</evidence>
<proteinExistence type="predicted"/>
<organism evidence="1 2">
    <name type="scientific">Syntrophus aciditrophicus (strain SB)</name>
    <dbReference type="NCBI Taxonomy" id="56780"/>
    <lineage>
        <taxon>Bacteria</taxon>
        <taxon>Pseudomonadati</taxon>
        <taxon>Thermodesulfobacteriota</taxon>
        <taxon>Syntrophia</taxon>
        <taxon>Syntrophales</taxon>
        <taxon>Syntrophaceae</taxon>
        <taxon>Syntrophus</taxon>
    </lineage>
</organism>
<dbReference type="Proteomes" id="UP000001933">
    <property type="component" value="Chromosome"/>
</dbReference>
<dbReference type="RefSeq" id="WP_011418481.1">
    <property type="nucleotide sequence ID" value="NC_007759.1"/>
</dbReference>
<sequence length="184" mass="20500">MRHPVFLYSLILFLLLIKSGEPPHIFPGVAFAETAAVLSLVDDAVISTAESAFKAMKQRNYPALWEMLSRKSQKTIVDNVAKAAKKAGAGVGKAEVSRDFAEGGAFARAYWDSYLTAFDPDAVLEHSRWELGPIGKKEAKIIIQHQKADQPAHLKLFRENGLWRVGLEETFAGRRFLMGNTQRQ</sequence>
<dbReference type="HOGENOM" id="CLU_1467502_0_0_7"/>
<reference evidence="1 2" key="1">
    <citation type="journal article" date="2007" name="Proc. Natl. Acad. Sci. U.S.A.">
        <title>The genome of Syntrophus aciditrophicus: life at the thermodynamic limit of microbial growth.</title>
        <authorList>
            <person name="McInerney M.J."/>
            <person name="Rohlin L."/>
            <person name="Mouttaki H."/>
            <person name="Kim U."/>
            <person name="Krupp R.S."/>
            <person name="Rios-Hernandez L."/>
            <person name="Sieber J."/>
            <person name="Struchtemeyer C.G."/>
            <person name="Bhattacharyya A."/>
            <person name="Campbell J.W."/>
            <person name="Gunsalus R.P."/>
        </authorList>
    </citation>
    <scope>NUCLEOTIDE SEQUENCE [LARGE SCALE GENOMIC DNA]</scope>
    <source>
        <strain evidence="1 2">SB</strain>
    </source>
</reference>
<evidence type="ECO:0000313" key="1">
    <source>
        <dbReference type="EMBL" id="ABC78462.1"/>
    </source>
</evidence>
<protein>
    <submittedName>
        <fullName evidence="1">Hypothetical cytosolic protein</fullName>
    </submittedName>
</protein>